<sequence>MFREDKFVDLMMMSLGEEKTNIKCNIYASSGTADVSFFTAGKFNVWESEVQILDERYESVYRERGELACELYFEKYIPDLESEDYWNLCTIEVHRDGTHSIDFAYKPELDEEYEKETIESIGQELYDKYKREDEERRQQARLQPEPEREPETPSKVETFTVPELLGFIASELRTDIPSNWKELIVVAELFEEDGKLAVSMISHYITDGAPQRFTPSNNIGPMNALIKLQRLMAKDGHTWRKARLTFESQGGVKVEPLE</sequence>
<dbReference type="Proteomes" id="UP000242469">
    <property type="component" value="Unassembled WGS sequence"/>
</dbReference>
<dbReference type="AlphaFoldDB" id="A0A1H4HCA3"/>
<reference evidence="3" key="1">
    <citation type="submission" date="2016-10" db="EMBL/GenBank/DDBJ databases">
        <authorList>
            <person name="Varghese N."/>
            <person name="Submissions S."/>
        </authorList>
    </citation>
    <scope>NUCLEOTIDE SEQUENCE [LARGE SCALE GENOMIC DNA]</scope>
    <source>
        <strain evidence="3">DSM 11526</strain>
    </source>
</reference>
<dbReference type="EMBL" id="FNRJ01000037">
    <property type="protein sequence ID" value="SEB18752.1"/>
    <property type="molecule type" value="Genomic_DNA"/>
</dbReference>
<accession>A0A1H4HCA3</accession>
<organism evidence="2 3">
    <name type="scientific">Marinobacterium iners DSM 11526</name>
    <dbReference type="NCBI Taxonomy" id="1122198"/>
    <lineage>
        <taxon>Bacteria</taxon>
        <taxon>Pseudomonadati</taxon>
        <taxon>Pseudomonadota</taxon>
        <taxon>Gammaproteobacteria</taxon>
        <taxon>Oceanospirillales</taxon>
        <taxon>Oceanospirillaceae</taxon>
        <taxon>Marinobacterium</taxon>
    </lineage>
</organism>
<protein>
    <submittedName>
        <fullName evidence="2">Uncharacterized protein</fullName>
    </submittedName>
</protein>
<name>A0A1H4HCA3_9GAMM</name>
<evidence type="ECO:0000256" key="1">
    <source>
        <dbReference type="SAM" id="MobiDB-lite"/>
    </source>
</evidence>
<gene>
    <name evidence="2" type="ORF">SAMN02745729_1373</name>
</gene>
<evidence type="ECO:0000313" key="2">
    <source>
        <dbReference type="EMBL" id="SEB18752.1"/>
    </source>
</evidence>
<evidence type="ECO:0000313" key="3">
    <source>
        <dbReference type="Proteomes" id="UP000242469"/>
    </source>
</evidence>
<keyword evidence="3" id="KW-1185">Reference proteome</keyword>
<dbReference type="SUPFAM" id="SSF160424">
    <property type="entry name" value="BH3703-like"/>
    <property type="match status" value="1"/>
</dbReference>
<proteinExistence type="predicted"/>
<feature type="compositionally biased region" description="Basic and acidic residues" evidence="1">
    <location>
        <begin position="132"/>
        <end position="154"/>
    </location>
</feature>
<feature type="region of interest" description="Disordered" evidence="1">
    <location>
        <begin position="132"/>
        <end position="155"/>
    </location>
</feature>
<dbReference type="STRING" id="1122198.SAMN02745729_1373"/>
<dbReference type="InterPro" id="IPR036170">
    <property type="entry name" value="YezG-like_sf"/>
</dbReference>